<keyword evidence="2" id="KW-1133">Transmembrane helix</keyword>
<keyword evidence="2" id="KW-0472">Membrane</keyword>
<dbReference type="Proteomes" id="UP000076532">
    <property type="component" value="Unassembled WGS sequence"/>
</dbReference>
<feature type="compositionally biased region" description="Polar residues" evidence="1">
    <location>
        <begin position="137"/>
        <end position="157"/>
    </location>
</feature>
<protein>
    <recommendedName>
        <fullName evidence="5">Mid2 domain-containing protein</fullName>
    </recommendedName>
</protein>
<evidence type="ECO:0008006" key="5">
    <source>
        <dbReference type="Google" id="ProtNLM"/>
    </source>
</evidence>
<accession>A0A166BDK5</accession>
<gene>
    <name evidence="3" type="ORF">FIBSPDRAFT_156799</name>
</gene>
<evidence type="ECO:0000313" key="3">
    <source>
        <dbReference type="EMBL" id="KZP12534.1"/>
    </source>
</evidence>
<sequence>MGMYSVSLDSSSLVVHTARHDEVTKEVMIFYADNLGPGQHQLEFINNPSGSTIASTLVIEKAVITLVSDPAHHSNVGVIAGATVAGGFAIILAILLLFLWIRRRRHYYSPTPPMDIDTHTTQVHPTLYTVEPFIPATPSQPASPSHITSSVPASSASGKGPSLISHTISSNTASSSAPAHHGASSSSPTHHGASNSPATPGPVSVIRPVDNEEPPPMYSS</sequence>
<feature type="transmembrane region" description="Helical" evidence="2">
    <location>
        <begin position="76"/>
        <end position="101"/>
    </location>
</feature>
<name>A0A166BDK5_9AGAM</name>
<evidence type="ECO:0000256" key="2">
    <source>
        <dbReference type="SAM" id="Phobius"/>
    </source>
</evidence>
<organism evidence="3 4">
    <name type="scientific">Athelia psychrophila</name>
    <dbReference type="NCBI Taxonomy" id="1759441"/>
    <lineage>
        <taxon>Eukaryota</taxon>
        <taxon>Fungi</taxon>
        <taxon>Dikarya</taxon>
        <taxon>Basidiomycota</taxon>
        <taxon>Agaricomycotina</taxon>
        <taxon>Agaricomycetes</taxon>
        <taxon>Agaricomycetidae</taxon>
        <taxon>Atheliales</taxon>
        <taxon>Atheliaceae</taxon>
        <taxon>Athelia</taxon>
    </lineage>
</organism>
<keyword evidence="4" id="KW-1185">Reference proteome</keyword>
<evidence type="ECO:0000256" key="1">
    <source>
        <dbReference type="SAM" id="MobiDB-lite"/>
    </source>
</evidence>
<keyword evidence="2" id="KW-0812">Transmembrane</keyword>
<reference evidence="3 4" key="1">
    <citation type="journal article" date="2016" name="Mol. Biol. Evol.">
        <title>Comparative Genomics of Early-Diverging Mushroom-Forming Fungi Provides Insights into the Origins of Lignocellulose Decay Capabilities.</title>
        <authorList>
            <person name="Nagy L.G."/>
            <person name="Riley R."/>
            <person name="Tritt A."/>
            <person name="Adam C."/>
            <person name="Daum C."/>
            <person name="Floudas D."/>
            <person name="Sun H."/>
            <person name="Yadav J.S."/>
            <person name="Pangilinan J."/>
            <person name="Larsson K.H."/>
            <person name="Matsuura K."/>
            <person name="Barry K."/>
            <person name="Labutti K."/>
            <person name="Kuo R."/>
            <person name="Ohm R.A."/>
            <person name="Bhattacharya S.S."/>
            <person name="Shirouzu T."/>
            <person name="Yoshinaga Y."/>
            <person name="Martin F.M."/>
            <person name="Grigoriev I.V."/>
            <person name="Hibbett D.S."/>
        </authorList>
    </citation>
    <scope>NUCLEOTIDE SEQUENCE [LARGE SCALE GENOMIC DNA]</scope>
    <source>
        <strain evidence="3 4">CBS 109695</strain>
    </source>
</reference>
<dbReference type="EMBL" id="KV417646">
    <property type="protein sequence ID" value="KZP12534.1"/>
    <property type="molecule type" value="Genomic_DNA"/>
</dbReference>
<feature type="region of interest" description="Disordered" evidence="1">
    <location>
        <begin position="134"/>
        <end position="220"/>
    </location>
</feature>
<evidence type="ECO:0000313" key="4">
    <source>
        <dbReference type="Proteomes" id="UP000076532"/>
    </source>
</evidence>
<dbReference type="AlphaFoldDB" id="A0A166BDK5"/>
<feature type="compositionally biased region" description="Low complexity" evidence="1">
    <location>
        <begin position="164"/>
        <end position="194"/>
    </location>
</feature>
<proteinExistence type="predicted"/>